<comment type="caution">
    <text evidence="1">The sequence shown here is derived from an EMBL/GenBank/DDBJ whole genome shotgun (WGS) entry which is preliminary data.</text>
</comment>
<dbReference type="PANTHER" id="PTHR21180">
    <property type="entry name" value="ENDONUCLEASE/EXONUCLEASE/PHOSPHATASE FAMILY DOMAIN-CONTAINING PROTEIN 1"/>
    <property type="match status" value="1"/>
</dbReference>
<name>A0A4Q1BXB5_9BACT</name>
<organism evidence="1 2">
    <name type="scientific">Aquirufa rosea</name>
    <dbReference type="NCBI Taxonomy" id="2509241"/>
    <lineage>
        <taxon>Bacteria</taxon>
        <taxon>Pseudomonadati</taxon>
        <taxon>Bacteroidota</taxon>
        <taxon>Cytophagia</taxon>
        <taxon>Cytophagales</taxon>
        <taxon>Flectobacillaceae</taxon>
        <taxon>Aquirufa</taxon>
    </lineage>
</organism>
<reference evidence="1 2" key="1">
    <citation type="submission" date="2019-01" db="EMBL/GenBank/DDBJ databases">
        <title>Cytophagaceae bacterium strain CAR-16.</title>
        <authorList>
            <person name="Chen W.-M."/>
        </authorList>
    </citation>
    <scope>NUCLEOTIDE SEQUENCE [LARGE SCALE GENOMIC DNA]</scope>
    <source>
        <strain evidence="1 2">CAR-16</strain>
    </source>
</reference>
<dbReference type="Pfam" id="PF12836">
    <property type="entry name" value="HHH_3"/>
    <property type="match status" value="2"/>
</dbReference>
<dbReference type="GO" id="GO:0015628">
    <property type="term" value="P:protein secretion by the type II secretion system"/>
    <property type="evidence" value="ECO:0007669"/>
    <property type="project" value="TreeGrafter"/>
</dbReference>
<proteinExistence type="predicted"/>
<protein>
    <recommendedName>
        <fullName evidence="3">Helix-hairpin-helix domain-containing protein</fullName>
    </recommendedName>
</protein>
<dbReference type="SUPFAM" id="SSF47781">
    <property type="entry name" value="RuvA domain 2-like"/>
    <property type="match status" value="2"/>
</dbReference>
<evidence type="ECO:0000313" key="1">
    <source>
        <dbReference type="EMBL" id="RXK46775.1"/>
    </source>
</evidence>
<gene>
    <name evidence="1" type="ORF">ESB04_11445</name>
</gene>
<accession>A0A4Q1BXB5</accession>
<dbReference type="EMBL" id="SDHY01000008">
    <property type="protein sequence ID" value="RXK46775.1"/>
    <property type="molecule type" value="Genomic_DNA"/>
</dbReference>
<dbReference type="Proteomes" id="UP000289455">
    <property type="component" value="Unassembled WGS sequence"/>
</dbReference>
<dbReference type="InterPro" id="IPR010994">
    <property type="entry name" value="RuvA_2-like"/>
</dbReference>
<dbReference type="Gene3D" id="1.10.150.280">
    <property type="entry name" value="AF1531-like domain"/>
    <property type="match status" value="2"/>
</dbReference>
<dbReference type="RefSeq" id="WP_129027888.1">
    <property type="nucleotide sequence ID" value="NZ_SDHY01000008.1"/>
</dbReference>
<dbReference type="GO" id="GO:0015627">
    <property type="term" value="C:type II protein secretion system complex"/>
    <property type="evidence" value="ECO:0007669"/>
    <property type="project" value="TreeGrafter"/>
</dbReference>
<dbReference type="PANTHER" id="PTHR21180:SF32">
    <property type="entry name" value="ENDONUCLEASE_EXONUCLEASE_PHOSPHATASE FAMILY DOMAIN-CONTAINING PROTEIN 1"/>
    <property type="match status" value="1"/>
</dbReference>
<dbReference type="InterPro" id="IPR051675">
    <property type="entry name" value="Endo/Exo/Phosphatase_dom_1"/>
</dbReference>
<dbReference type="OrthoDB" id="981124at2"/>
<dbReference type="AlphaFoldDB" id="A0A4Q1BXB5"/>
<sequence>MSKDDLMWKNKVHYYLRFILGMTRSEMLGMLSLFIFLLMADIISRWMEYQSSQHEIDSFQPTYWSKVLVEMESSKKFVKGNSPSRSFSFHRNDANYSSNFHSVGFKRERKQDWQIDINQADSTAWVALPGIGPAFAKRIIAYREKLGGFYQAGQLKEVFGLDSVWVNEHIQQFSVGKGIFRQLYINRAEWKEFRHPYLPYRQANLVLNYRKHHGSFQNWEDLKKVQQLDESIWMKLRPYVSFEP</sequence>
<evidence type="ECO:0008006" key="3">
    <source>
        <dbReference type="Google" id="ProtNLM"/>
    </source>
</evidence>
<evidence type="ECO:0000313" key="2">
    <source>
        <dbReference type="Proteomes" id="UP000289455"/>
    </source>
</evidence>
<keyword evidence="2" id="KW-1185">Reference proteome</keyword>